<dbReference type="Proteomes" id="UP001054945">
    <property type="component" value="Unassembled WGS sequence"/>
</dbReference>
<comment type="caution">
    <text evidence="1">The sequence shown here is derived from an EMBL/GenBank/DDBJ whole genome shotgun (WGS) entry which is preliminary data.</text>
</comment>
<accession>A0AAV4RZR3</accession>
<gene>
    <name evidence="1" type="ORF">CEXT_184181</name>
</gene>
<sequence>MEQYPNTTIPEREPTFKSESCNSSLYLSPFSLAGSVNPEAVNAGWALPSTVWFSRLDDPLLQWVGLLPALHASVLCIWGRGWCSGEKHSGVGGREVVSRAKSAYPDSLILELSGYTEGGLDSWLGFCRHQHLVIGIVEGSPPRWFTTLFQLNSERTPPTVVSKGSMPSFSFFKPTEKTYWTQVLRRTFCQAKGVSGCIWVKIIKGPVVLIECFYRPPFITPPKPLGGVISHGQHAKIVPFSLVLSAASSRTCFAVFTRGTPPPPYHPSLNSKSTHP</sequence>
<reference evidence="1 2" key="1">
    <citation type="submission" date="2021-06" db="EMBL/GenBank/DDBJ databases">
        <title>Caerostris extrusa draft genome.</title>
        <authorList>
            <person name="Kono N."/>
            <person name="Arakawa K."/>
        </authorList>
    </citation>
    <scope>NUCLEOTIDE SEQUENCE [LARGE SCALE GENOMIC DNA]</scope>
</reference>
<name>A0AAV4RZR3_CAEEX</name>
<evidence type="ECO:0000313" key="1">
    <source>
        <dbReference type="EMBL" id="GIY27184.1"/>
    </source>
</evidence>
<keyword evidence="2" id="KW-1185">Reference proteome</keyword>
<evidence type="ECO:0000313" key="2">
    <source>
        <dbReference type="Proteomes" id="UP001054945"/>
    </source>
</evidence>
<organism evidence="1 2">
    <name type="scientific">Caerostris extrusa</name>
    <name type="common">Bark spider</name>
    <name type="synonym">Caerostris bankana</name>
    <dbReference type="NCBI Taxonomy" id="172846"/>
    <lineage>
        <taxon>Eukaryota</taxon>
        <taxon>Metazoa</taxon>
        <taxon>Ecdysozoa</taxon>
        <taxon>Arthropoda</taxon>
        <taxon>Chelicerata</taxon>
        <taxon>Arachnida</taxon>
        <taxon>Araneae</taxon>
        <taxon>Araneomorphae</taxon>
        <taxon>Entelegynae</taxon>
        <taxon>Araneoidea</taxon>
        <taxon>Araneidae</taxon>
        <taxon>Caerostris</taxon>
    </lineage>
</organism>
<proteinExistence type="predicted"/>
<dbReference type="AlphaFoldDB" id="A0AAV4RZR3"/>
<protein>
    <submittedName>
        <fullName evidence="1">Uncharacterized protein</fullName>
    </submittedName>
</protein>
<dbReference type="EMBL" id="BPLR01008786">
    <property type="protein sequence ID" value="GIY27184.1"/>
    <property type="molecule type" value="Genomic_DNA"/>
</dbReference>